<comment type="caution">
    <text evidence="7">The sequence shown here is derived from an EMBL/GenBank/DDBJ whole genome shotgun (WGS) entry which is preliminary data.</text>
</comment>
<dbReference type="InterPro" id="IPR013010">
    <property type="entry name" value="Znf_SIAH"/>
</dbReference>
<dbReference type="Proteomes" id="UP001341840">
    <property type="component" value="Unassembled WGS sequence"/>
</dbReference>
<keyword evidence="8" id="KW-1185">Reference proteome</keyword>
<dbReference type="Pfam" id="PF21361">
    <property type="entry name" value="Sina_ZnF"/>
    <property type="match status" value="1"/>
</dbReference>
<evidence type="ECO:0000259" key="6">
    <source>
        <dbReference type="PROSITE" id="PS51081"/>
    </source>
</evidence>
<evidence type="ECO:0000256" key="1">
    <source>
        <dbReference type="ARBA" id="ARBA00022723"/>
    </source>
</evidence>
<evidence type="ECO:0000313" key="8">
    <source>
        <dbReference type="Proteomes" id="UP001341840"/>
    </source>
</evidence>
<keyword evidence="2 5" id="KW-0863">Zinc-finger</keyword>
<protein>
    <recommendedName>
        <fullName evidence="6">SIAH-type domain-containing protein</fullName>
    </recommendedName>
</protein>
<feature type="domain" description="SIAH-type" evidence="6">
    <location>
        <begin position="3"/>
        <end position="62"/>
    </location>
</feature>
<dbReference type="PANTHER" id="PTHR46632:SF32">
    <property type="entry name" value="SIAH-TYPE DOMAIN-CONTAINING PROTEIN"/>
    <property type="match status" value="1"/>
</dbReference>
<reference evidence="7 8" key="1">
    <citation type="journal article" date="2023" name="Plants (Basel)">
        <title>Bridging the Gap: Combining Genomics and Transcriptomics Approaches to Understand Stylosanthes scabra, an Orphan Legume from the Brazilian Caatinga.</title>
        <authorList>
            <person name="Ferreira-Neto J.R.C."/>
            <person name="da Silva M.D."/>
            <person name="Binneck E."/>
            <person name="de Melo N.F."/>
            <person name="da Silva R.H."/>
            <person name="de Melo A.L.T.M."/>
            <person name="Pandolfi V."/>
            <person name="Bustamante F.O."/>
            <person name="Brasileiro-Vidal A.C."/>
            <person name="Benko-Iseppon A.M."/>
        </authorList>
    </citation>
    <scope>NUCLEOTIDE SEQUENCE [LARGE SCALE GENOMIC DNA]</scope>
    <source>
        <tissue evidence="7">Leaves</tissue>
    </source>
</reference>
<keyword evidence="3" id="KW-0862">Zinc</keyword>
<name>A0ABU6VLY8_9FABA</name>
<dbReference type="InterPro" id="IPR044286">
    <property type="entry name" value="SINL_plant"/>
</dbReference>
<evidence type="ECO:0000256" key="2">
    <source>
        <dbReference type="ARBA" id="ARBA00022771"/>
    </source>
</evidence>
<organism evidence="7 8">
    <name type="scientific">Stylosanthes scabra</name>
    <dbReference type="NCBI Taxonomy" id="79078"/>
    <lineage>
        <taxon>Eukaryota</taxon>
        <taxon>Viridiplantae</taxon>
        <taxon>Streptophyta</taxon>
        <taxon>Embryophyta</taxon>
        <taxon>Tracheophyta</taxon>
        <taxon>Spermatophyta</taxon>
        <taxon>Magnoliopsida</taxon>
        <taxon>eudicotyledons</taxon>
        <taxon>Gunneridae</taxon>
        <taxon>Pentapetalae</taxon>
        <taxon>rosids</taxon>
        <taxon>fabids</taxon>
        <taxon>Fabales</taxon>
        <taxon>Fabaceae</taxon>
        <taxon>Papilionoideae</taxon>
        <taxon>50 kb inversion clade</taxon>
        <taxon>dalbergioids sensu lato</taxon>
        <taxon>Dalbergieae</taxon>
        <taxon>Pterocarpus clade</taxon>
        <taxon>Stylosanthes</taxon>
    </lineage>
</organism>
<evidence type="ECO:0000313" key="7">
    <source>
        <dbReference type="EMBL" id="MED6174189.1"/>
    </source>
</evidence>
<dbReference type="PANTHER" id="PTHR46632">
    <property type="entry name" value="E3 UBIQUITIN-PROTEIN LIGASE SINA-LIKE 4"/>
    <property type="match status" value="1"/>
</dbReference>
<keyword evidence="1" id="KW-0479">Metal-binding</keyword>
<evidence type="ECO:0000256" key="5">
    <source>
        <dbReference type="PROSITE-ProRule" id="PRU00455"/>
    </source>
</evidence>
<dbReference type="InterPro" id="IPR013083">
    <property type="entry name" value="Znf_RING/FYVE/PHD"/>
</dbReference>
<gene>
    <name evidence="7" type="ORF">PIB30_066637</name>
</gene>
<dbReference type="EMBL" id="JASCZI010151717">
    <property type="protein sequence ID" value="MED6174189.1"/>
    <property type="molecule type" value="Genomic_DNA"/>
</dbReference>
<dbReference type="Gene3D" id="3.30.40.10">
    <property type="entry name" value="Zinc/RING finger domain, C3HC4 (zinc finger)"/>
    <property type="match status" value="1"/>
</dbReference>
<comment type="function">
    <text evidence="4">E3 ubiquitin-protein ligase that mediates ubiquitination and subsequent proteasomal degradation of target proteins. E3 ubiquitin ligases accept ubiquitin from an E2 ubiquitin-conjugating enzyme in the form of a thioester and then directly transfers the ubiquitin to targeted substrates. It probably triggers the ubiquitin-mediated degradation of different substrates.</text>
</comment>
<sequence length="183" mass="20254">MESIKFSCPNAKYGCNKDRLSYSEKCGHDSKCLYVPCTCPHIDCEFVSSMFDLPVHFGSEHGSTTVVKFLYYQPFDITLKSEDEATMLQEKDAGQLFILQNLVTSLGNAINICCITTNSKAAYQCKISVKSNGCNLGIKYSAENIQKFTVSTDISSKFLLIPSGYFGAGEAINLEIRITFLVC</sequence>
<evidence type="ECO:0000256" key="3">
    <source>
        <dbReference type="ARBA" id="ARBA00022833"/>
    </source>
</evidence>
<dbReference type="PROSITE" id="PS51081">
    <property type="entry name" value="ZF_SIAH"/>
    <property type="match status" value="1"/>
</dbReference>
<dbReference type="SUPFAM" id="SSF49599">
    <property type="entry name" value="TRAF domain-like"/>
    <property type="match status" value="1"/>
</dbReference>
<evidence type="ECO:0000256" key="4">
    <source>
        <dbReference type="ARBA" id="ARBA00024004"/>
    </source>
</evidence>
<accession>A0ABU6VLY8</accession>
<proteinExistence type="predicted"/>